<gene>
    <name evidence="2" type="ORF">VP01_13745g1</name>
</gene>
<name>A0A0L6VM46_9BASI</name>
<dbReference type="VEuPathDB" id="FungiDB:VP01_13745g1"/>
<evidence type="ECO:0000313" key="2">
    <source>
        <dbReference type="EMBL" id="KNZ61652.1"/>
    </source>
</evidence>
<feature type="compositionally biased region" description="Polar residues" evidence="1">
    <location>
        <begin position="1"/>
        <end position="10"/>
    </location>
</feature>
<keyword evidence="3" id="KW-1185">Reference proteome</keyword>
<feature type="compositionally biased region" description="Polar residues" evidence="1">
    <location>
        <begin position="24"/>
        <end position="33"/>
    </location>
</feature>
<feature type="non-terminal residue" evidence="2">
    <location>
        <position position="1"/>
    </location>
</feature>
<accession>A0A0L6VM46</accession>
<reference evidence="2 3" key="1">
    <citation type="submission" date="2015-08" db="EMBL/GenBank/DDBJ databases">
        <title>Next Generation Sequencing and Analysis of the Genome of Puccinia sorghi L Schw, the Causal Agent of Maize Common Rust.</title>
        <authorList>
            <person name="Rochi L."/>
            <person name="Burguener G."/>
            <person name="Darino M."/>
            <person name="Turjanski A."/>
            <person name="Kreff E."/>
            <person name="Dieguez M.J."/>
            <person name="Sacco F."/>
        </authorList>
    </citation>
    <scope>NUCLEOTIDE SEQUENCE [LARGE SCALE GENOMIC DNA]</scope>
    <source>
        <strain evidence="2 3">RO10H11247</strain>
    </source>
</reference>
<protein>
    <submittedName>
        <fullName evidence="2">Uncharacterized protein</fullName>
    </submittedName>
</protein>
<feature type="region of interest" description="Disordered" evidence="1">
    <location>
        <begin position="1"/>
        <end position="33"/>
    </location>
</feature>
<dbReference type="AlphaFoldDB" id="A0A0L6VM46"/>
<evidence type="ECO:0000256" key="1">
    <source>
        <dbReference type="SAM" id="MobiDB-lite"/>
    </source>
</evidence>
<sequence length="103" mass="11259">VQVLPSTTQHARLLHSSRKPPPSTYNFGTSRRPSSTIKAKLKAQLQYTKKVAQTVHPAQCSLQPAAFFPQGGPIPSDYLVITGEHPFLPPSSNLCYFTKSPSP</sequence>
<organism evidence="2 3">
    <name type="scientific">Puccinia sorghi</name>
    <dbReference type="NCBI Taxonomy" id="27349"/>
    <lineage>
        <taxon>Eukaryota</taxon>
        <taxon>Fungi</taxon>
        <taxon>Dikarya</taxon>
        <taxon>Basidiomycota</taxon>
        <taxon>Pucciniomycotina</taxon>
        <taxon>Pucciniomycetes</taxon>
        <taxon>Pucciniales</taxon>
        <taxon>Pucciniaceae</taxon>
        <taxon>Puccinia</taxon>
    </lineage>
</organism>
<comment type="caution">
    <text evidence="2">The sequence shown here is derived from an EMBL/GenBank/DDBJ whole genome shotgun (WGS) entry which is preliminary data.</text>
</comment>
<dbReference type="Proteomes" id="UP000037035">
    <property type="component" value="Unassembled WGS sequence"/>
</dbReference>
<evidence type="ECO:0000313" key="3">
    <source>
        <dbReference type="Proteomes" id="UP000037035"/>
    </source>
</evidence>
<proteinExistence type="predicted"/>
<dbReference type="EMBL" id="LAVV01004160">
    <property type="protein sequence ID" value="KNZ61652.1"/>
    <property type="molecule type" value="Genomic_DNA"/>
</dbReference>